<protein>
    <submittedName>
        <fullName evidence="1">Uncharacterized protein</fullName>
    </submittedName>
</protein>
<dbReference type="EMBL" id="ML978980">
    <property type="protein sequence ID" value="KAF1926010.1"/>
    <property type="molecule type" value="Genomic_DNA"/>
</dbReference>
<dbReference type="GeneID" id="54346042"/>
<proteinExistence type="predicted"/>
<reference evidence="1" key="1">
    <citation type="journal article" date="2020" name="Stud. Mycol.">
        <title>101 Dothideomycetes genomes: a test case for predicting lifestyles and emergence of pathogens.</title>
        <authorList>
            <person name="Haridas S."/>
            <person name="Albert R."/>
            <person name="Binder M."/>
            <person name="Bloem J."/>
            <person name="Labutti K."/>
            <person name="Salamov A."/>
            <person name="Andreopoulos B."/>
            <person name="Baker S."/>
            <person name="Barry K."/>
            <person name="Bills G."/>
            <person name="Bluhm B."/>
            <person name="Cannon C."/>
            <person name="Castanera R."/>
            <person name="Culley D."/>
            <person name="Daum C."/>
            <person name="Ezra D."/>
            <person name="Gonzalez J."/>
            <person name="Henrissat B."/>
            <person name="Kuo A."/>
            <person name="Liang C."/>
            <person name="Lipzen A."/>
            <person name="Lutzoni F."/>
            <person name="Magnuson J."/>
            <person name="Mondo S."/>
            <person name="Nolan M."/>
            <person name="Ohm R."/>
            <person name="Pangilinan J."/>
            <person name="Park H.-J."/>
            <person name="Ramirez L."/>
            <person name="Alfaro M."/>
            <person name="Sun H."/>
            <person name="Tritt A."/>
            <person name="Yoshinaga Y."/>
            <person name="Zwiers L.-H."/>
            <person name="Turgeon B."/>
            <person name="Goodwin S."/>
            <person name="Spatafora J."/>
            <person name="Crous P."/>
            <person name="Grigoriev I."/>
        </authorList>
    </citation>
    <scope>NUCLEOTIDE SEQUENCE</scope>
    <source>
        <strain evidence="1">CBS 183.55</strain>
    </source>
</reference>
<dbReference type="Proteomes" id="UP000800082">
    <property type="component" value="Unassembled WGS sequence"/>
</dbReference>
<dbReference type="RefSeq" id="XP_033446262.1">
    <property type="nucleotide sequence ID" value="XM_033588395.1"/>
</dbReference>
<keyword evidence="2" id="KW-1185">Reference proteome</keyword>
<evidence type="ECO:0000313" key="1">
    <source>
        <dbReference type="EMBL" id="KAF1926010.1"/>
    </source>
</evidence>
<dbReference type="AlphaFoldDB" id="A0A6A5RFE1"/>
<sequence>MGRVCLAMLKGWSYPHPPNTTLVVSWSRALLLRLATNGCDGQGGAFSLESWMIIGYQCQQSPRRRDANTPRGLVAMELDLEANAVVPTVSRRASVTENGCLIASLIYLAELPSLVRRVCSGPGVGETSLSISDEGKEQQFLRSLPFAARLTPPYPPRNRSRNFMSNSVCYCEWLRPKLRVVFRFEDLPISALLLTRACRWCMVG</sequence>
<evidence type="ECO:0000313" key="2">
    <source>
        <dbReference type="Proteomes" id="UP000800082"/>
    </source>
</evidence>
<organism evidence="1 2">
    <name type="scientific">Didymella exigua CBS 183.55</name>
    <dbReference type="NCBI Taxonomy" id="1150837"/>
    <lineage>
        <taxon>Eukaryota</taxon>
        <taxon>Fungi</taxon>
        <taxon>Dikarya</taxon>
        <taxon>Ascomycota</taxon>
        <taxon>Pezizomycotina</taxon>
        <taxon>Dothideomycetes</taxon>
        <taxon>Pleosporomycetidae</taxon>
        <taxon>Pleosporales</taxon>
        <taxon>Pleosporineae</taxon>
        <taxon>Didymellaceae</taxon>
        <taxon>Didymella</taxon>
    </lineage>
</organism>
<gene>
    <name evidence="1" type="ORF">M421DRAFT_230169</name>
</gene>
<name>A0A6A5RFE1_9PLEO</name>
<accession>A0A6A5RFE1</accession>